<gene>
    <name evidence="1" type="ORF">BU25DRAFT_117766</name>
</gene>
<comment type="caution">
    <text evidence="1">The sequence shown here is derived from an EMBL/GenBank/DDBJ whole genome shotgun (WGS) entry which is preliminary data.</text>
</comment>
<dbReference type="EMBL" id="MU006726">
    <property type="protein sequence ID" value="KAF2625264.1"/>
    <property type="molecule type" value="Genomic_DNA"/>
</dbReference>
<reference evidence="1" key="1">
    <citation type="journal article" date="2020" name="Stud. Mycol.">
        <title>101 Dothideomycetes genomes: a test case for predicting lifestyles and emergence of pathogens.</title>
        <authorList>
            <person name="Haridas S."/>
            <person name="Albert R."/>
            <person name="Binder M."/>
            <person name="Bloem J."/>
            <person name="Labutti K."/>
            <person name="Salamov A."/>
            <person name="Andreopoulos B."/>
            <person name="Baker S."/>
            <person name="Barry K."/>
            <person name="Bills G."/>
            <person name="Bluhm B."/>
            <person name="Cannon C."/>
            <person name="Castanera R."/>
            <person name="Culley D."/>
            <person name="Daum C."/>
            <person name="Ezra D."/>
            <person name="Gonzalez J."/>
            <person name="Henrissat B."/>
            <person name="Kuo A."/>
            <person name="Liang C."/>
            <person name="Lipzen A."/>
            <person name="Lutzoni F."/>
            <person name="Magnuson J."/>
            <person name="Mondo S."/>
            <person name="Nolan M."/>
            <person name="Ohm R."/>
            <person name="Pangilinan J."/>
            <person name="Park H.-J."/>
            <person name="Ramirez L."/>
            <person name="Alfaro M."/>
            <person name="Sun H."/>
            <person name="Tritt A."/>
            <person name="Yoshinaga Y."/>
            <person name="Zwiers L.-H."/>
            <person name="Turgeon B."/>
            <person name="Goodwin S."/>
            <person name="Spatafora J."/>
            <person name="Crous P."/>
            <person name="Grigoriev I."/>
        </authorList>
    </citation>
    <scope>NUCLEOTIDE SEQUENCE</scope>
    <source>
        <strain evidence="1">CBS 525.71</strain>
    </source>
</reference>
<protein>
    <submittedName>
        <fullName evidence="1">Uncharacterized protein</fullName>
    </submittedName>
</protein>
<proteinExistence type="predicted"/>
<sequence>MFIFFLTKRSGWGWVLLLYGDLSIQRFVSSYDCFQALGRFPRPWLCVGGFCGAVLGFGRHSAYCWARADIAWWKQIFGRYGVALW</sequence>
<dbReference type="Proteomes" id="UP000799754">
    <property type="component" value="Unassembled WGS sequence"/>
</dbReference>
<accession>A0ACB6RU12</accession>
<evidence type="ECO:0000313" key="2">
    <source>
        <dbReference type="Proteomes" id="UP000799754"/>
    </source>
</evidence>
<name>A0ACB6RU12_9PLEO</name>
<evidence type="ECO:0000313" key="1">
    <source>
        <dbReference type="EMBL" id="KAF2625264.1"/>
    </source>
</evidence>
<organism evidence="1 2">
    <name type="scientific">Macroventuria anomochaeta</name>
    <dbReference type="NCBI Taxonomy" id="301207"/>
    <lineage>
        <taxon>Eukaryota</taxon>
        <taxon>Fungi</taxon>
        <taxon>Dikarya</taxon>
        <taxon>Ascomycota</taxon>
        <taxon>Pezizomycotina</taxon>
        <taxon>Dothideomycetes</taxon>
        <taxon>Pleosporomycetidae</taxon>
        <taxon>Pleosporales</taxon>
        <taxon>Pleosporineae</taxon>
        <taxon>Didymellaceae</taxon>
        <taxon>Macroventuria</taxon>
    </lineage>
</organism>
<keyword evidence="2" id="KW-1185">Reference proteome</keyword>